<feature type="domain" description="NrS-1 polymerase-like helicase" evidence="1">
    <location>
        <begin position="585"/>
        <end position="695"/>
    </location>
</feature>
<dbReference type="Gene3D" id="3.40.50.300">
    <property type="entry name" value="P-loop containing nucleotide triphosphate hydrolases"/>
    <property type="match status" value="1"/>
</dbReference>
<keyword evidence="3" id="KW-1185">Reference proteome</keyword>
<dbReference type="RefSeq" id="WP_240937562.1">
    <property type="nucleotide sequence ID" value="NZ_JAAOMA010000059.1"/>
</dbReference>
<dbReference type="InterPro" id="IPR045455">
    <property type="entry name" value="NrS-1_pol-like_helicase"/>
</dbReference>
<dbReference type="Proteomes" id="UP001515641">
    <property type="component" value="Unassembled WGS sequence"/>
</dbReference>
<sequence>MGALLDSVLDQFRERGMPDIGITDLRADDKKHVYGPKKKAWYRLNEYHSPKTGKVWLSGVFGHKDEWWKIEHQADGEVMTPEEREAAQREFERKEREYQARQRRVYELASNRARAQWERSVKDGESAYCVRKQIARAESARYMTDHGWENWLIIPLIRYDQSRLVGVQKIAPEKPADGVDKRFTKGFEKNGAACRLGDEPIDGDLLLVAEGYATATSGREAVEYDYPVFMALDSGNLPHVARILRAKYPNSPLLFLADDDYLPKKSGEPNHAGEKKAQQAVLEVGNAAFVLPRFSVARRASDDDESLPKLTDFNDLHDAEGIEVARAQIRAAINAQLSPPPLEEVPNGDSAATVVDNPEGGEGPAQADIEAELYKYFALVEGKTRAIDKRSWVEYSKAALKDRYGKDAVEAWLARDNKLLMTQAEVSAMKRMREQKERRTDIELIENLKRYIYLDGSSNIWDEQLRRVIDQASAKLAMGSYFKVWLDDPNRRKLPFDAIRFEPGRDLGPDYINLYRGLPLVPERPAGELPRDLWALVPLFPACENIIVLLHHLCNWRSEVVEWMINWIAYPLQNIGAKMDSAILMHGDIHGSGKSMFWELCVKPLYGEYGTTLGQHQLESQYTSSRSRRLFILFEEVFASNQKYSHTGVLKHMITGKTQTIEKKFVDSWEEENHLNAVFLSNAIQPFHVEAHDRRYMVLWPGEKLPDELKTAVSYELGNGGLEAFYGFLMSVPLTLAAGREPDGIEKFDPHTQPMMTPEKSRLIRYGLSGWELFYSEWLRGDLPVPFLSCMADDLVAVYHVWCARSGEKEMSRNKFVNAMATKVPKARRRWRWKGMADSKQDQIFKV</sequence>
<evidence type="ECO:0000313" key="3">
    <source>
        <dbReference type="Proteomes" id="UP001515641"/>
    </source>
</evidence>
<comment type="caution">
    <text evidence="2">The sequence shown here is derived from an EMBL/GenBank/DDBJ whole genome shotgun (WGS) entry which is preliminary data.</text>
</comment>
<reference evidence="2 3" key="1">
    <citation type="submission" date="2020-03" db="EMBL/GenBank/DDBJ databases">
        <title>Draft genome sequence of environmentally isolated cultures.</title>
        <authorList>
            <person name="Wilson H.S."/>
            <person name="De Leon M.E."/>
        </authorList>
    </citation>
    <scope>NUCLEOTIDE SEQUENCE [LARGE SCALE GENOMIC DNA]</scope>
    <source>
        <strain evidence="2 3">HSC-31F16</strain>
    </source>
</reference>
<evidence type="ECO:0000259" key="1">
    <source>
        <dbReference type="Pfam" id="PF19263"/>
    </source>
</evidence>
<dbReference type="InterPro" id="IPR027417">
    <property type="entry name" value="P-loop_NTPase"/>
</dbReference>
<feature type="non-terminal residue" evidence="2">
    <location>
        <position position="847"/>
    </location>
</feature>
<evidence type="ECO:0000313" key="2">
    <source>
        <dbReference type="EMBL" id="NHR08394.1"/>
    </source>
</evidence>
<dbReference type="EMBL" id="JAAOMA010000059">
    <property type="protein sequence ID" value="NHR08394.1"/>
    <property type="molecule type" value="Genomic_DNA"/>
</dbReference>
<protein>
    <recommendedName>
        <fullName evidence="1">NrS-1 polymerase-like helicase domain-containing protein</fullName>
    </recommendedName>
</protein>
<dbReference type="Pfam" id="PF19263">
    <property type="entry name" value="DUF5906"/>
    <property type="match status" value="1"/>
</dbReference>
<proteinExistence type="predicted"/>
<name>A0ABX0L975_9NEIS</name>
<gene>
    <name evidence="2" type="ORF">HA052_24690</name>
</gene>
<organism evidence="2 3">
    <name type="scientific">Chromobacterium fluminis</name>
    <dbReference type="NCBI Taxonomy" id="3044269"/>
    <lineage>
        <taxon>Bacteria</taxon>
        <taxon>Pseudomonadati</taxon>
        <taxon>Pseudomonadota</taxon>
        <taxon>Betaproteobacteria</taxon>
        <taxon>Neisseriales</taxon>
        <taxon>Chromobacteriaceae</taxon>
        <taxon>Chromobacterium</taxon>
    </lineage>
</organism>
<accession>A0ABX0L975</accession>